<reference evidence="2 3" key="1">
    <citation type="submission" date="2019-03" db="EMBL/GenBank/DDBJ databases">
        <title>The genome sequence of Nitrosococcus wardiae strain D1FHST reveals the archetypal metabolic capacity of ammonia-oxidizing Gammaproteobacteria.</title>
        <authorList>
            <person name="Wang L."/>
            <person name="Lim C.K."/>
            <person name="Hanson T.E."/>
            <person name="Dang H."/>
            <person name="Klotz M.G."/>
        </authorList>
    </citation>
    <scope>NUCLEOTIDE SEQUENCE [LARGE SCALE GENOMIC DNA]</scope>
    <source>
        <strain evidence="2 3">D1FHS</strain>
    </source>
</reference>
<dbReference type="CDD" id="cd18872">
    <property type="entry name" value="NUDIX_eIF-2B"/>
    <property type="match status" value="1"/>
</dbReference>
<evidence type="ECO:0000313" key="2">
    <source>
        <dbReference type="EMBL" id="QBQ54527.1"/>
    </source>
</evidence>
<evidence type="ECO:0000313" key="3">
    <source>
        <dbReference type="Proteomes" id="UP000294325"/>
    </source>
</evidence>
<protein>
    <submittedName>
        <fullName evidence="2">NUDIX pyrophosphatase</fullName>
    </submittedName>
</protein>
<dbReference type="OrthoDB" id="9761969at2"/>
<dbReference type="InterPro" id="IPR000086">
    <property type="entry name" value="NUDIX_hydrolase_dom"/>
</dbReference>
<organism evidence="2 3">
    <name type="scientific">Nitrosococcus wardiae</name>
    <dbReference type="NCBI Taxonomy" id="1814290"/>
    <lineage>
        <taxon>Bacteria</taxon>
        <taxon>Pseudomonadati</taxon>
        <taxon>Pseudomonadota</taxon>
        <taxon>Gammaproteobacteria</taxon>
        <taxon>Chromatiales</taxon>
        <taxon>Chromatiaceae</taxon>
        <taxon>Nitrosococcus</taxon>
    </lineage>
</organism>
<accession>A0A4P7BYV2</accession>
<gene>
    <name evidence="2" type="ORF">E3U44_08405</name>
</gene>
<dbReference type="GO" id="GO:0003824">
    <property type="term" value="F:catalytic activity"/>
    <property type="evidence" value="ECO:0007669"/>
    <property type="project" value="UniProtKB-ARBA"/>
</dbReference>
<dbReference type="Proteomes" id="UP000294325">
    <property type="component" value="Chromosome"/>
</dbReference>
<dbReference type="KEGG" id="nwr:E3U44_08405"/>
<dbReference type="InterPro" id="IPR015797">
    <property type="entry name" value="NUDIX_hydrolase-like_dom_sf"/>
</dbReference>
<name>A0A4P7BYV2_9GAMM</name>
<dbReference type="AlphaFoldDB" id="A0A4P7BYV2"/>
<dbReference type="SUPFAM" id="SSF55811">
    <property type="entry name" value="Nudix"/>
    <property type="match status" value="1"/>
</dbReference>
<dbReference type="RefSeq" id="WP_134357724.1">
    <property type="nucleotide sequence ID" value="NZ_CP038033.1"/>
</dbReference>
<dbReference type="Pfam" id="PF00293">
    <property type="entry name" value="NUDIX"/>
    <property type="match status" value="1"/>
</dbReference>
<dbReference type="EMBL" id="CP038033">
    <property type="protein sequence ID" value="QBQ54527.1"/>
    <property type="molecule type" value="Genomic_DNA"/>
</dbReference>
<evidence type="ECO:0000259" key="1">
    <source>
        <dbReference type="PROSITE" id="PS51462"/>
    </source>
</evidence>
<feature type="domain" description="Nudix hydrolase" evidence="1">
    <location>
        <begin position="8"/>
        <end position="137"/>
    </location>
</feature>
<keyword evidence="3" id="KW-1185">Reference proteome</keyword>
<sequence length="137" mass="15368">MKPPTPKPIRQVVTVFLEHQGKILLVRRSQRVGSYQGRWSGISGYLEDPTPLAQALREIQEETGLKGADVTLLKSGPPLSVDDPDSPVLWKVHPFLFLVEHPETIRLNWENTRLCWVALSALSDYSTVPALAQVYPL</sequence>
<dbReference type="Gene3D" id="3.90.79.10">
    <property type="entry name" value="Nucleoside Triphosphate Pyrophosphohydrolase"/>
    <property type="match status" value="1"/>
</dbReference>
<dbReference type="PROSITE" id="PS51462">
    <property type="entry name" value="NUDIX"/>
    <property type="match status" value="1"/>
</dbReference>
<proteinExistence type="predicted"/>